<name>A0A7X5TSN6_9MICO</name>
<feature type="transmembrane region" description="Helical" evidence="1">
    <location>
        <begin position="74"/>
        <end position="95"/>
    </location>
</feature>
<reference evidence="2 3" key="1">
    <citation type="submission" date="2020-02" db="EMBL/GenBank/DDBJ databases">
        <title>Sequencing the genomes of 1000 actinobacteria strains.</title>
        <authorList>
            <person name="Klenk H.-P."/>
        </authorList>
    </citation>
    <scope>NUCLEOTIDE SEQUENCE [LARGE SCALE GENOMIC DNA]</scope>
    <source>
        <strain evidence="2 3">DSM 27960</strain>
    </source>
</reference>
<feature type="transmembrane region" description="Helical" evidence="1">
    <location>
        <begin position="189"/>
        <end position="210"/>
    </location>
</feature>
<gene>
    <name evidence="2" type="ORF">FHX76_000497</name>
</gene>
<feature type="transmembrane region" description="Helical" evidence="1">
    <location>
        <begin position="138"/>
        <end position="160"/>
    </location>
</feature>
<feature type="transmembrane region" description="Helical" evidence="1">
    <location>
        <begin position="35"/>
        <end position="54"/>
    </location>
</feature>
<feature type="transmembrane region" description="Helical" evidence="1">
    <location>
        <begin position="107"/>
        <end position="132"/>
    </location>
</feature>
<keyword evidence="1" id="KW-0472">Membrane</keyword>
<protein>
    <submittedName>
        <fullName evidence="2">Uncharacterized protein</fullName>
    </submittedName>
</protein>
<organism evidence="2 3">
    <name type="scientific">Lysinibacter cavernae</name>
    <dbReference type="NCBI Taxonomy" id="1640652"/>
    <lineage>
        <taxon>Bacteria</taxon>
        <taxon>Bacillati</taxon>
        <taxon>Actinomycetota</taxon>
        <taxon>Actinomycetes</taxon>
        <taxon>Micrococcales</taxon>
        <taxon>Microbacteriaceae</taxon>
        <taxon>Lysinibacter</taxon>
    </lineage>
</organism>
<evidence type="ECO:0000256" key="1">
    <source>
        <dbReference type="SAM" id="Phobius"/>
    </source>
</evidence>
<feature type="transmembrane region" description="Helical" evidence="1">
    <location>
        <begin position="167"/>
        <end position="183"/>
    </location>
</feature>
<comment type="caution">
    <text evidence="2">The sequence shown here is derived from an EMBL/GenBank/DDBJ whole genome shotgun (WGS) entry which is preliminary data.</text>
</comment>
<keyword evidence="1" id="KW-0812">Transmembrane</keyword>
<proteinExistence type="predicted"/>
<accession>A0A7X5TSN6</accession>
<keyword evidence="3" id="KW-1185">Reference proteome</keyword>
<evidence type="ECO:0000313" key="2">
    <source>
        <dbReference type="EMBL" id="NIH52629.1"/>
    </source>
</evidence>
<dbReference type="AlphaFoldDB" id="A0A7X5TSN6"/>
<sequence length="232" mass="24499">MINAADVPDDEAPLTPEQMLALSAQQSVNTELKSTAPVAGMYIVWGVAWAIGYLLHWSNTGGNPWFTVSTQTTIIGFTALMIAGSIYSIVSGMRIDRGVRGKGKFSGAIYGLSWAVLSTATALIGVALIQAGMNSDLAAIYFPCAFTFMVGSMYLFGAALWSSSHSLWLGLWLIAVAVVAAFIGKPQHYLLVAVAGGGMIIATGVAMILARKREQTEADRRFASAQGTADTP</sequence>
<dbReference type="Proteomes" id="UP000541033">
    <property type="component" value="Unassembled WGS sequence"/>
</dbReference>
<dbReference type="RefSeq" id="WP_167147463.1">
    <property type="nucleotide sequence ID" value="NZ_JAAMOX010000001.1"/>
</dbReference>
<keyword evidence="1" id="KW-1133">Transmembrane helix</keyword>
<dbReference type="EMBL" id="JAAMOX010000001">
    <property type="protein sequence ID" value="NIH52629.1"/>
    <property type="molecule type" value="Genomic_DNA"/>
</dbReference>
<evidence type="ECO:0000313" key="3">
    <source>
        <dbReference type="Proteomes" id="UP000541033"/>
    </source>
</evidence>